<organism evidence="2 3">
    <name type="scientific">Wickerhamomyces pijperi</name>
    <name type="common">Yeast</name>
    <name type="synonym">Pichia pijperi</name>
    <dbReference type="NCBI Taxonomy" id="599730"/>
    <lineage>
        <taxon>Eukaryota</taxon>
        <taxon>Fungi</taxon>
        <taxon>Dikarya</taxon>
        <taxon>Ascomycota</taxon>
        <taxon>Saccharomycotina</taxon>
        <taxon>Saccharomycetes</taxon>
        <taxon>Phaffomycetales</taxon>
        <taxon>Wickerhamomycetaceae</taxon>
        <taxon>Wickerhamomyces</taxon>
    </lineage>
</organism>
<evidence type="ECO:0000313" key="3">
    <source>
        <dbReference type="Proteomes" id="UP000774326"/>
    </source>
</evidence>
<evidence type="ECO:0000256" key="1">
    <source>
        <dbReference type="SAM" id="MobiDB-lite"/>
    </source>
</evidence>
<reference evidence="2" key="2">
    <citation type="submission" date="2021-01" db="EMBL/GenBank/DDBJ databases">
        <authorList>
            <person name="Schikora-Tamarit M.A."/>
        </authorList>
    </citation>
    <scope>NUCLEOTIDE SEQUENCE</scope>
    <source>
        <strain evidence="2">CBS2887</strain>
    </source>
</reference>
<feature type="region of interest" description="Disordered" evidence="1">
    <location>
        <begin position="1"/>
        <end position="82"/>
    </location>
</feature>
<gene>
    <name evidence="2" type="ORF">WICPIJ_000489</name>
</gene>
<reference evidence="2" key="1">
    <citation type="journal article" date="2021" name="Open Biol.">
        <title>Shared evolutionary footprints suggest mitochondrial oxidative damage underlies multiple complex I losses in fungi.</title>
        <authorList>
            <person name="Schikora-Tamarit M.A."/>
            <person name="Marcet-Houben M."/>
            <person name="Nosek J."/>
            <person name="Gabaldon T."/>
        </authorList>
    </citation>
    <scope>NUCLEOTIDE SEQUENCE</scope>
    <source>
        <strain evidence="2">CBS2887</strain>
    </source>
</reference>
<keyword evidence="3" id="KW-1185">Reference proteome</keyword>
<accession>A0A9P8QGE8</accession>
<evidence type="ECO:0000313" key="2">
    <source>
        <dbReference type="EMBL" id="KAH3688527.1"/>
    </source>
</evidence>
<comment type="caution">
    <text evidence="2">The sequence shown here is derived from an EMBL/GenBank/DDBJ whole genome shotgun (WGS) entry which is preliminary data.</text>
</comment>
<dbReference type="Proteomes" id="UP000774326">
    <property type="component" value="Unassembled WGS sequence"/>
</dbReference>
<dbReference type="AlphaFoldDB" id="A0A9P8QGE8"/>
<feature type="compositionally biased region" description="Acidic residues" evidence="1">
    <location>
        <begin position="22"/>
        <end position="57"/>
    </location>
</feature>
<sequence>GYKSENDSELAGALGSMQRDYEGDEEESDEETEEDDESEEDEEDLAFSEEEDEEESDNERIIQALSEGQELKTDKFGNYILE</sequence>
<proteinExistence type="predicted"/>
<feature type="non-terminal residue" evidence="2">
    <location>
        <position position="1"/>
    </location>
</feature>
<name>A0A9P8QGE8_WICPI</name>
<dbReference type="EMBL" id="JAEUBG010000300">
    <property type="protein sequence ID" value="KAH3688527.1"/>
    <property type="molecule type" value="Genomic_DNA"/>
</dbReference>
<protein>
    <submittedName>
        <fullName evidence="2">Uncharacterized protein</fullName>
    </submittedName>
</protein>